<feature type="domain" description="Cadherin" evidence="11">
    <location>
        <begin position="4"/>
        <end position="85"/>
    </location>
</feature>
<keyword evidence="8" id="KW-0472">Membrane</keyword>
<reference evidence="12 13" key="1">
    <citation type="submission" date="2024-05" db="EMBL/GenBank/DDBJ databases">
        <title>Genome sequencing and assembly of Indian major carp, Cirrhinus mrigala (Hamilton, 1822).</title>
        <authorList>
            <person name="Mohindra V."/>
            <person name="Chowdhury L.M."/>
            <person name="Lal K."/>
            <person name="Jena J.K."/>
        </authorList>
    </citation>
    <scope>NUCLEOTIDE SEQUENCE [LARGE SCALE GENOMIC DNA]</scope>
    <source>
        <strain evidence="12">CM1030</strain>
        <tissue evidence="12">Blood</tissue>
    </source>
</reference>
<evidence type="ECO:0000259" key="11">
    <source>
        <dbReference type="PROSITE" id="PS50268"/>
    </source>
</evidence>
<dbReference type="PANTHER" id="PTHR24025">
    <property type="entry name" value="DESMOGLEIN FAMILY MEMBER"/>
    <property type="match status" value="1"/>
</dbReference>
<evidence type="ECO:0000313" key="13">
    <source>
        <dbReference type="Proteomes" id="UP001529510"/>
    </source>
</evidence>
<keyword evidence="7" id="KW-1133">Transmembrane helix</keyword>
<dbReference type="EMBL" id="JAMKFB020000020">
    <property type="protein sequence ID" value="KAL0164251.1"/>
    <property type="molecule type" value="Genomic_DNA"/>
</dbReference>
<evidence type="ECO:0000256" key="3">
    <source>
        <dbReference type="ARBA" id="ARBA00022692"/>
    </source>
</evidence>
<dbReference type="PRINTS" id="PR00205">
    <property type="entry name" value="CADHERIN"/>
</dbReference>
<evidence type="ECO:0000256" key="8">
    <source>
        <dbReference type="ARBA" id="ARBA00023136"/>
    </source>
</evidence>
<evidence type="ECO:0000256" key="9">
    <source>
        <dbReference type="ARBA" id="ARBA00023180"/>
    </source>
</evidence>
<keyword evidence="4" id="KW-0677">Repeat</keyword>
<dbReference type="GO" id="GO:0009653">
    <property type="term" value="P:anatomical structure morphogenesis"/>
    <property type="evidence" value="ECO:0007669"/>
    <property type="project" value="UniProtKB-ARBA"/>
</dbReference>
<dbReference type="InterPro" id="IPR015919">
    <property type="entry name" value="Cadherin-like_sf"/>
</dbReference>
<evidence type="ECO:0000256" key="1">
    <source>
        <dbReference type="ARBA" id="ARBA00004236"/>
    </source>
</evidence>
<dbReference type="InterPro" id="IPR050971">
    <property type="entry name" value="Cadherin-domain_protein"/>
</dbReference>
<protein>
    <recommendedName>
        <fullName evidence="11">Cadherin domain-containing protein</fullName>
    </recommendedName>
</protein>
<keyword evidence="3" id="KW-0812">Transmembrane</keyword>
<dbReference type="InterPro" id="IPR002126">
    <property type="entry name" value="Cadherin-like_dom"/>
</dbReference>
<evidence type="ECO:0000256" key="2">
    <source>
        <dbReference type="ARBA" id="ARBA00022475"/>
    </source>
</evidence>
<gene>
    <name evidence="12" type="ORF">M9458_040004</name>
</gene>
<dbReference type="GO" id="GO:0007155">
    <property type="term" value="P:cell adhesion"/>
    <property type="evidence" value="ECO:0007669"/>
    <property type="project" value="UniProtKB-KW"/>
</dbReference>
<keyword evidence="2" id="KW-1003">Cell membrane</keyword>
<evidence type="ECO:0000313" key="12">
    <source>
        <dbReference type="EMBL" id="KAL0164251.1"/>
    </source>
</evidence>
<evidence type="ECO:0000256" key="7">
    <source>
        <dbReference type="ARBA" id="ARBA00022989"/>
    </source>
</evidence>
<comment type="caution">
    <text evidence="12">The sequence shown here is derived from an EMBL/GenBank/DDBJ whole genome shotgun (WGS) entry which is preliminary data.</text>
</comment>
<keyword evidence="6" id="KW-0130">Cell adhesion</keyword>
<evidence type="ECO:0000256" key="10">
    <source>
        <dbReference type="PROSITE-ProRule" id="PRU00043"/>
    </source>
</evidence>
<dbReference type="CDD" id="cd11304">
    <property type="entry name" value="Cadherin_repeat"/>
    <property type="match status" value="1"/>
</dbReference>
<dbReference type="PANTHER" id="PTHR24025:SF0">
    <property type="entry name" value="DESMOCOLLIN-2"/>
    <property type="match status" value="1"/>
</dbReference>
<evidence type="ECO:0000256" key="4">
    <source>
        <dbReference type="ARBA" id="ARBA00022737"/>
    </source>
</evidence>
<evidence type="ECO:0000256" key="6">
    <source>
        <dbReference type="ARBA" id="ARBA00022889"/>
    </source>
</evidence>
<name>A0ABD0NT15_CIRMR</name>
<dbReference type="PROSITE" id="PS50268">
    <property type="entry name" value="CADHERIN_2"/>
    <property type="match status" value="1"/>
</dbReference>
<feature type="non-terminal residue" evidence="12">
    <location>
        <position position="99"/>
    </location>
</feature>
<comment type="subcellular location">
    <subcellularLocation>
        <location evidence="1">Cell membrane</location>
    </subcellularLocation>
</comment>
<dbReference type="InterPro" id="IPR020894">
    <property type="entry name" value="Cadherin_CS"/>
</dbReference>
<keyword evidence="9" id="KW-0325">Glycoprotein</keyword>
<keyword evidence="13" id="KW-1185">Reference proteome</keyword>
<feature type="non-terminal residue" evidence="12">
    <location>
        <position position="1"/>
    </location>
</feature>
<keyword evidence="5 10" id="KW-0106">Calcium</keyword>
<dbReference type="GO" id="GO:0005886">
    <property type="term" value="C:plasma membrane"/>
    <property type="evidence" value="ECO:0007669"/>
    <property type="project" value="UniProtKB-SubCell"/>
</dbReference>
<proteinExistence type="predicted"/>
<dbReference type="PROSITE" id="PS00232">
    <property type="entry name" value="CADHERIN_1"/>
    <property type="match status" value="1"/>
</dbReference>
<dbReference type="Gene3D" id="2.60.40.60">
    <property type="entry name" value="Cadherins"/>
    <property type="match status" value="1"/>
</dbReference>
<sequence length="99" mass="11192">IASDSSVNYTVHYKISGQGVDKDPVGLFTLNSKTGMLSVTRAVDREQYPQFNFIAQVFDVNGRETDQYLPITVNVQDMNDNAPEFRGVRLFTVEERCRA</sequence>
<dbReference type="SUPFAM" id="SSF49313">
    <property type="entry name" value="Cadherin-like"/>
    <property type="match status" value="1"/>
</dbReference>
<dbReference type="Proteomes" id="UP001529510">
    <property type="component" value="Unassembled WGS sequence"/>
</dbReference>
<dbReference type="SMART" id="SM00112">
    <property type="entry name" value="CA"/>
    <property type="match status" value="1"/>
</dbReference>
<dbReference type="FunFam" id="2.60.40.60:FF:000011">
    <property type="entry name" value="Cadherin 1"/>
    <property type="match status" value="1"/>
</dbReference>
<evidence type="ECO:0000256" key="5">
    <source>
        <dbReference type="ARBA" id="ARBA00022837"/>
    </source>
</evidence>
<organism evidence="12 13">
    <name type="scientific">Cirrhinus mrigala</name>
    <name type="common">Mrigala</name>
    <dbReference type="NCBI Taxonomy" id="683832"/>
    <lineage>
        <taxon>Eukaryota</taxon>
        <taxon>Metazoa</taxon>
        <taxon>Chordata</taxon>
        <taxon>Craniata</taxon>
        <taxon>Vertebrata</taxon>
        <taxon>Euteleostomi</taxon>
        <taxon>Actinopterygii</taxon>
        <taxon>Neopterygii</taxon>
        <taxon>Teleostei</taxon>
        <taxon>Ostariophysi</taxon>
        <taxon>Cypriniformes</taxon>
        <taxon>Cyprinidae</taxon>
        <taxon>Labeoninae</taxon>
        <taxon>Labeonini</taxon>
        <taxon>Cirrhinus</taxon>
    </lineage>
</organism>
<dbReference type="GO" id="GO:0005509">
    <property type="term" value="F:calcium ion binding"/>
    <property type="evidence" value="ECO:0007669"/>
    <property type="project" value="UniProtKB-UniRule"/>
</dbReference>
<dbReference type="Pfam" id="PF00028">
    <property type="entry name" value="Cadherin"/>
    <property type="match status" value="1"/>
</dbReference>
<accession>A0ABD0NT15</accession>
<dbReference type="AlphaFoldDB" id="A0ABD0NT15"/>